<dbReference type="Proteomes" id="UP000620133">
    <property type="component" value="Chromosome"/>
</dbReference>
<keyword evidence="5" id="KW-1185">Reference proteome</keyword>
<protein>
    <recommendedName>
        <fullName evidence="3">Leucine-binding protein domain-containing protein</fullName>
    </recommendedName>
</protein>
<proteinExistence type="inferred from homology"/>
<dbReference type="EMBL" id="AP024412">
    <property type="protein sequence ID" value="BCR36012.1"/>
    <property type="molecule type" value="Genomic_DNA"/>
</dbReference>
<dbReference type="Pfam" id="PF13458">
    <property type="entry name" value="Peripla_BP_6"/>
    <property type="match status" value="1"/>
</dbReference>
<organism evidence="4 5">
    <name type="scientific">Mariniplasma anaerobium</name>
    <dbReference type="NCBI Taxonomy" id="2735436"/>
    <lineage>
        <taxon>Bacteria</taxon>
        <taxon>Bacillati</taxon>
        <taxon>Mycoplasmatota</taxon>
        <taxon>Mollicutes</taxon>
        <taxon>Acholeplasmatales</taxon>
        <taxon>Acholeplasmataceae</taxon>
        <taxon>Mariniplasma</taxon>
    </lineage>
</organism>
<dbReference type="Gene3D" id="3.40.50.2300">
    <property type="match status" value="2"/>
</dbReference>
<dbReference type="InterPro" id="IPR028082">
    <property type="entry name" value="Peripla_BP_I"/>
</dbReference>
<feature type="domain" description="Leucine-binding protein" evidence="3">
    <location>
        <begin position="34"/>
        <end position="264"/>
    </location>
</feature>
<name>A0A7U9XW97_9MOLU</name>
<dbReference type="PROSITE" id="PS51257">
    <property type="entry name" value="PROKAR_LIPOPROTEIN"/>
    <property type="match status" value="1"/>
</dbReference>
<accession>A0A7U9XW97</accession>
<dbReference type="AlphaFoldDB" id="A0A7U9XW97"/>
<keyword evidence="2" id="KW-0732">Signal</keyword>
<dbReference type="KEGG" id="manr:MPAN_009050"/>
<evidence type="ECO:0000256" key="1">
    <source>
        <dbReference type="ARBA" id="ARBA00010062"/>
    </source>
</evidence>
<evidence type="ECO:0000313" key="5">
    <source>
        <dbReference type="Proteomes" id="UP000620133"/>
    </source>
</evidence>
<dbReference type="InterPro" id="IPR028081">
    <property type="entry name" value="Leu-bd"/>
</dbReference>
<dbReference type="PANTHER" id="PTHR47235:SF1">
    <property type="entry name" value="BLR6548 PROTEIN"/>
    <property type="match status" value="1"/>
</dbReference>
<comment type="similarity">
    <text evidence="1">Belongs to the leucine-binding protein family.</text>
</comment>
<evidence type="ECO:0000259" key="3">
    <source>
        <dbReference type="Pfam" id="PF13458"/>
    </source>
</evidence>
<dbReference type="PANTHER" id="PTHR47235">
    <property type="entry name" value="BLR6548 PROTEIN"/>
    <property type="match status" value="1"/>
</dbReference>
<dbReference type="SUPFAM" id="SSF53822">
    <property type="entry name" value="Periplasmic binding protein-like I"/>
    <property type="match status" value="1"/>
</dbReference>
<evidence type="ECO:0000313" key="4">
    <source>
        <dbReference type="EMBL" id="BCR36012.1"/>
    </source>
</evidence>
<dbReference type="RefSeq" id="WP_176239855.1">
    <property type="nucleotide sequence ID" value="NZ_AP024412.1"/>
</dbReference>
<gene>
    <name evidence="4" type="ORF">MPAN_009050</name>
</gene>
<reference evidence="4" key="1">
    <citation type="submission" date="2021-01" db="EMBL/GenBank/DDBJ databases">
        <title>Draft genome sequence of Acholeplasmataceae bacterium strain Mahy22.</title>
        <authorList>
            <person name="Watanabe M."/>
            <person name="Kojima H."/>
            <person name="Fukui M."/>
        </authorList>
    </citation>
    <scope>NUCLEOTIDE SEQUENCE</scope>
    <source>
        <strain evidence="4">Mahy22</strain>
    </source>
</reference>
<sequence>MKKFLLVLIVFTFAFGLMACQTEEGTPGITETEIIVGNTAATSGVFAGVGVPFNLAMQVVFDEYNATHDGRDINFIHYDDGFDGAQGLAYTKKLVEEDNVFALVGHFGTNTVNSTMDYLLESGIPMVYGVTGVNSLFYENQPGNNILSVQPIYRTEGRMMVARALNESIFGAAGDAKLAADDKIVVLYSDDDAGQSIKVGIADEVASAEVADRVTYLPFSASTASAVASVALDLDPAVFLFSANQAPATAMATALRVAESTVPVLSSYVNSAGVFAPAMADATTPLPFEVYANAWVDISEAGAPAPTAAQIGGDGTLAGWAFPDFAYLANFTATYWDTFVHDMNSSDRTDGDTAAKDLWANAYAIAGYIAAQTFVTLLERVDLDTVTWESFIAAAEESPLSLPMSGTVNWADGNRTGLSMLALNKLVYAPTTSFTKIIGLEAIETVRAK</sequence>
<evidence type="ECO:0000256" key="2">
    <source>
        <dbReference type="ARBA" id="ARBA00022729"/>
    </source>
</evidence>